<reference evidence="9" key="2">
    <citation type="submission" date="2015-10" db="EMBL/GenBank/DDBJ databases">
        <title>Improved Draft Genome Sequence of Clostridium pasteurianum Strain ATCC 6013 (DSM 525) Using a Hybrid Next-Generation Sequencing Approach.</title>
        <authorList>
            <person name="Pyne M.E."/>
            <person name="Utturkar S.M."/>
            <person name="Brown S.D."/>
            <person name="Moo-Young M."/>
            <person name="Chung D.A."/>
            <person name="Chou P.C."/>
        </authorList>
    </citation>
    <scope>NUCLEOTIDE SEQUENCE</scope>
    <source>
        <strain evidence="9">ATCC 6013</strain>
    </source>
</reference>
<dbReference type="Proteomes" id="UP000028042">
    <property type="component" value="Unassembled WGS sequence"/>
</dbReference>
<dbReference type="GeneID" id="93072557"/>
<dbReference type="InterPro" id="IPR050545">
    <property type="entry name" value="Mycobact_MmpL"/>
</dbReference>
<keyword evidence="5 6" id="KW-0472">Membrane</keyword>
<feature type="transmembrane region" description="Helical" evidence="6">
    <location>
        <begin position="20"/>
        <end position="39"/>
    </location>
</feature>
<feature type="domain" description="SSD" evidence="7">
    <location>
        <begin position="184"/>
        <end position="331"/>
    </location>
</feature>
<keyword evidence="4 6" id="KW-1133">Transmembrane helix</keyword>
<dbReference type="KEGG" id="cpae:CPAST_c03130"/>
<evidence type="ECO:0000256" key="1">
    <source>
        <dbReference type="ARBA" id="ARBA00004651"/>
    </source>
</evidence>
<reference evidence="9 10" key="3">
    <citation type="journal article" name="Genome Announc.">
        <title>Improved Draft Genome Sequence of Clostridium pasteurianum Strain ATCC 6013 (DSM 525) Using a Hybrid Next-Generation Sequencing Approach.</title>
        <authorList>
            <person name="Pyne M.E."/>
            <person name="Utturkar S."/>
            <person name="Brown S.D."/>
            <person name="Moo-Young M."/>
            <person name="Chung D.A."/>
            <person name="Chou C.P."/>
        </authorList>
    </citation>
    <scope>NUCLEOTIDE SEQUENCE [LARGE SCALE GENOMIC DNA]</scope>
    <source>
        <strain evidence="9 10">ATCC 6013</strain>
    </source>
</reference>
<dbReference type="EMBL" id="JPGY02000001">
    <property type="protein sequence ID" value="KRU13587.1"/>
    <property type="molecule type" value="Genomic_DNA"/>
</dbReference>
<name>A0A0H3J3C8_CLOPA</name>
<dbReference type="Gene3D" id="1.20.1640.10">
    <property type="entry name" value="Multidrug efflux transporter AcrB transmembrane domain"/>
    <property type="match status" value="2"/>
</dbReference>
<evidence type="ECO:0000256" key="3">
    <source>
        <dbReference type="ARBA" id="ARBA00022692"/>
    </source>
</evidence>
<evidence type="ECO:0000313" key="11">
    <source>
        <dbReference type="Proteomes" id="UP000030905"/>
    </source>
</evidence>
<evidence type="ECO:0000256" key="4">
    <source>
        <dbReference type="ARBA" id="ARBA00022989"/>
    </source>
</evidence>
<feature type="transmembrane region" description="Helical" evidence="6">
    <location>
        <begin position="310"/>
        <end position="333"/>
    </location>
</feature>
<gene>
    <name evidence="8" type="ORF">CLPA_c03130</name>
    <name evidence="9" type="ORF">CP6013_02835</name>
</gene>
<dbReference type="KEGG" id="cpat:CLPA_c03130"/>
<evidence type="ECO:0000313" key="8">
    <source>
        <dbReference type="EMBL" id="AJA50401.1"/>
    </source>
</evidence>
<feature type="transmembrane region" description="Helical" evidence="6">
    <location>
        <begin position="233"/>
        <end position="253"/>
    </location>
</feature>
<dbReference type="RefSeq" id="WP_003440832.1">
    <property type="nucleotide sequence ID" value="NZ_ANZB01000001.1"/>
</dbReference>
<feature type="transmembrane region" description="Helical" evidence="6">
    <location>
        <begin position="670"/>
        <end position="694"/>
    </location>
</feature>
<comment type="subcellular location">
    <subcellularLocation>
        <location evidence="1">Cell membrane</location>
        <topology evidence="1">Multi-pass membrane protein</topology>
    </subcellularLocation>
</comment>
<keyword evidence="2" id="KW-1003">Cell membrane</keyword>
<evidence type="ECO:0000259" key="7">
    <source>
        <dbReference type="PROSITE" id="PS50156"/>
    </source>
</evidence>
<dbReference type="PANTHER" id="PTHR33406">
    <property type="entry name" value="MEMBRANE PROTEIN MJ1562-RELATED"/>
    <property type="match status" value="1"/>
</dbReference>
<dbReference type="eggNOG" id="COG2409">
    <property type="taxonomic scope" value="Bacteria"/>
</dbReference>
<evidence type="ECO:0000313" key="9">
    <source>
        <dbReference type="EMBL" id="KRU13587.1"/>
    </source>
</evidence>
<keyword evidence="3 6" id="KW-0812">Transmembrane</keyword>
<dbReference type="InterPro" id="IPR000731">
    <property type="entry name" value="SSD"/>
</dbReference>
<dbReference type="PATRIC" id="fig|1262449.3.peg.204"/>
<dbReference type="GO" id="GO:0005886">
    <property type="term" value="C:plasma membrane"/>
    <property type="evidence" value="ECO:0007669"/>
    <property type="project" value="UniProtKB-SubCell"/>
</dbReference>
<sequence length="726" mass="78539">MAKLLYRIGDWVYKRPKRVILAWLLIIVALAVVTLSSGMKFSDSFSIPGSKSEKAGKLLEKATSTNKNNDTSTIRLIFKVNNGKTLMDTSIKDSIDKLRTKIQEEDKNVLVVSDPYKMMTISENKKIAYADITYNEKADKVSEESKNKVLQSIGITRDAGIQTELGGDVSFSELEIVGASDAVGLIAAFVVLLITFGLFLAAGLPIMTAIIGLLSGLMCIFISSNYVDTPVFSLSLAAMIGLAVGIDYALFIISRYRQNVGEGYSLQESVSRAMATAGSAVLFAGVTVIIALSGLSLVGVPFLKVMGLGAAAVVLLVVVASLITVPAVISLAGERISPKRKNKIFKSIKVKDKKQKHSFWGGIVSKYPIIIVVSVLIVTALFSYQALHLELGLPDNGAKPKNSTERKGYDIMSEGFGKGINGQLIVVADASKASGNYLVTLQEVTKEIEKLPDIKFISPAIPVGNGKLAMINIIPKSGPNDKETKDLVEKINKEAETIQKNKKVEIMVTGSTAVNIDTENMLSKAMPKFILVIVGLALILMTLVFRSIFVPIKAVLGFMMTIFSTLGFGVMVLQDGHLSGLFNVAAREPVLCFLPILVTGILFGLAMDYEVFLVSRMREEFTKTGNAKQSVISGIKNSGTVVTAAGLIMTAVFLGFAFNVDANVKSMGITLAFGVLFDAFIVRMTFVPAVMVLLGKKTWYMPKWLDKILPKIDVEGEDLMKEEQVS</sequence>
<protein>
    <submittedName>
        <fullName evidence="9">MMPL domain protein</fullName>
    </submittedName>
    <submittedName>
        <fullName evidence="8">Membrane export protein</fullName>
    </submittedName>
</protein>
<accession>A0A0H3J3C8</accession>
<feature type="transmembrane region" description="Helical" evidence="6">
    <location>
        <begin position="555"/>
        <end position="573"/>
    </location>
</feature>
<dbReference type="AlphaFoldDB" id="A0A0H3J3C8"/>
<reference evidence="8 11" key="1">
    <citation type="journal article" date="2015" name="Genome Announc.">
        <title>Complete Genome Sequence of the Nitrogen-Fixing and Solvent-Producing Clostridium pasteurianum DSM 525.</title>
        <authorList>
            <person name="Poehlein A."/>
            <person name="Grosse-Honebrink A."/>
            <person name="Zhang Y."/>
            <person name="Minton N.P."/>
            <person name="Daniel R."/>
        </authorList>
    </citation>
    <scope>NUCLEOTIDE SEQUENCE [LARGE SCALE GENOMIC DNA]</scope>
    <source>
        <strain evidence="8">DSM 525</strain>
        <strain evidence="11">DSM 525 / ATCC 6013</strain>
    </source>
</reference>
<feature type="transmembrane region" description="Helical" evidence="6">
    <location>
        <begin position="529"/>
        <end position="548"/>
    </location>
</feature>
<dbReference type="Proteomes" id="UP000030905">
    <property type="component" value="Chromosome"/>
</dbReference>
<evidence type="ECO:0000313" key="10">
    <source>
        <dbReference type="Proteomes" id="UP000028042"/>
    </source>
</evidence>
<feature type="transmembrane region" description="Helical" evidence="6">
    <location>
        <begin position="182"/>
        <end position="202"/>
    </location>
</feature>
<feature type="transmembrane region" description="Helical" evidence="6">
    <location>
        <begin position="274"/>
        <end position="298"/>
    </location>
</feature>
<evidence type="ECO:0000256" key="5">
    <source>
        <dbReference type="ARBA" id="ARBA00023136"/>
    </source>
</evidence>
<dbReference type="Pfam" id="PF03176">
    <property type="entry name" value="MMPL"/>
    <property type="match status" value="2"/>
</dbReference>
<keyword evidence="11" id="KW-1185">Reference proteome</keyword>
<dbReference type="PROSITE" id="PS50156">
    <property type="entry name" value="SSD"/>
    <property type="match status" value="1"/>
</dbReference>
<dbReference type="PANTHER" id="PTHR33406:SF13">
    <property type="entry name" value="MEMBRANE PROTEIN YDFJ"/>
    <property type="match status" value="1"/>
</dbReference>
<evidence type="ECO:0000256" key="2">
    <source>
        <dbReference type="ARBA" id="ARBA00022475"/>
    </source>
</evidence>
<feature type="transmembrane region" description="Helical" evidence="6">
    <location>
        <begin position="209"/>
        <end position="227"/>
    </location>
</feature>
<feature type="transmembrane region" description="Helical" evidence="6">
    <location>
        <begin position="593"/>
        <end position="614"/>
    </location>
</feature>
<feature type="transmembrane region" description="Helical" evidence="6">
    <location>
        <begin position="359"/>
        <end position="384"/>
    </location>
</feature>
<evidence type="ECO:0000256" key="6">
    <source>
        <dbReference type="SAM" id="Phobius"/>
    </source>
</evidence>
<dbReference type="InterPro" id="IPR004869">
    <property type="entry name" value="MMPL_dom"/>
</dbReference>
<organism evidence="8 11">
    <name type="scientific">Clostridium pasteurianum DSM 525 = ATCC 6013</name>
    <dbReference type="NCBI Taxonomy" id="1262449"/>
    <lineage>
        <taxon>Bacteria</taxon>
        <taxon>Bacillati</taxon>
        <taxon>Bacillota</taxon>
        <taxon>Clostridia</taxon>
        <taxon>Eubacteriales</taxon>
        <taxon>Clostridiaceae</taxon>
        <taxon>Clostridium</taxon>
    </lineage>
</organism>
<dbReference type="EMBL" id="CP009268">
    <property type="protein sequence ID" value="AJA50401.1"/>
    <property type="molecule type" value="Genomic_DNA"/>
</dbReference>
<proteinExistence type="predicted"/>
<feature type="transmembrane region" description="Helical" evidence="6">
    <location>
        <begin position="635"/>
        <end position="658"/>
    </location>
</feature>
<dbReference type="SUPFAM" id="SSF82866">
    <property type="entry name" value="Multidrug efflux transporter AcrB transmembrane domain"/>
    <property type="match status" value="2"/>
</dbReference>